<feature type="region of interest" description="Disordered" evidence="1">
    <location>
        <begin position="1"/>
        <end position="34"/>
    </location>
</feature>
<dbReference type="Proteomes" id="UP000799428">
    <property type="component" value="Unassembled WGS sequence"/>
</dbReference>
<evidence type="ECO:0000313" key="3">
    <source>
        <dbReference type="Proteomes" id="UP000799428"/>
    </source>
</evidence>
<evidence type="ECO:0000256" key="1">
    <source>
        <dbReference type="SAM" id="MobiDB-lite"/>
    </source>
</evidence>
<name>A0A6G1JW36_9PLEO</name>
<protein>
    <submittedName>
        <fullName evidence="2">Uncharacterized protein</fullName>
    </submittedName>
</protein>
<proteinExistence type="predicted"/>
<sequence length="196" mass="22085">MKPTTPQAAGGTPPWPSKLLPAVPSTAALPKSEPRELTKKALAKIKDDNAERGMRIQRTLGLITKPAFLELLSLATTAGAWNTKSIRYDVNRKNCIITPRARRALHPKRSTISFRYLSIQHEIGGQENTYFVVADAAHDSIDDISKAYLAIYWDQDDRPKHASHEDMLETKDREQIPWSQVKEVDDGEKLYHWGLA</sequence>
<reference evidence="2" key="1">
    <citation type="journal article" date="2020" name="Stud. Mycol.">
        <title>101 Dothideomycetes genomes: a test case for predicting lifestyles and emergence of pathogens.</title>
        <authorList>
            <person name="Haridas S."/>
            <person name="Albert R."/>
            <person name="Binder M."/>
            <person name="Bloem J."/>
            <person name="Labutti K."/>
            <person name="Salamov A."/>
            <person name="Andreopoulos B."/>
            <person name="Baker S."/>
            <person name="Barry K."/>
            <person name="Bills G."/>
            <person name="Bluhm B."/>
            <person name="Cannon C."/>
            <person name="Castanera R."/>
            <person name="Culley D."/>
            <person name="Daum C."/>
            <person name="Ezra D."/>
            <person name="Gonzalez J."/>
            <person name="Henrissat B."/>
            <person name="Kuo A."/>
            <person name="Liang C."/>
            <person name="Lipzen A."/>
            <person name="Lutzoni F."/>
            <person name="Magnuson J."/>
            <person name="Mondo S."/>
            <person name="Nolan M."/>
            <person name="Ohm R."/>
            <person name="Pangilinan J."/>
            <person name="Park H.-J."/>
            <person name="Ramirez L."/>
            <person name="Alfaro M."/>
            <person name="Sun H."/>
            <person name="Tritt A."/>
            <person name="Yoshinaga Y."/>
            <person name="Zwiers L.-H."/>
            <person name="Turgeon B."/>
            <person name="Goodwin S."/>
            <person name="Spatafora J."/>
            <person name="Crous P."/>
            <person name="Grigoriev I."/>
        </authorList>
    </citation>
    <scope>NUCLEOTIDE SEQUENCE</scope>
    <source>
        <strain evidence="2">CBS 279.74</strain>
    </source>
</reference>
<dbReference type="AlphaFoldDB" id="A0A6G1JW36"/>
<evidence type="ECO:0000313" key="2">
    <source>
        <dbReference type="EMBL" id="KAF2704710.1"/>
    </source>
</evidence>
<feature type="compositionally biased region" description="Low complexity" evidence="1">
    <location>
        <begin position="1"/>
        <end position="12"/>
    </location>
</feature>
<dbReference type="EMBL" id="MU005781">
    <property type="protein sequence ID" value="KAF2704710.1"/>
    <property type="molecule type" value="Genomic_DNA"/>
</dbReference>
<accession>A0A6G1JW36</accession>
<gene>
    <name evidence="2" type="ORF">K504DRAFT_506681</name>
</gene>
<organism evidence="2 3">
    <name type="scientific">Pleomassaria siparia CBS 279.74</name>
    <dbReference type="NCBI Taxonomy" id="1314801"/>
    <lineage>
        <taxon>Eukaryota</taxon>
        <taxon>Fungi</taxon>
        <taxon>Dikarya</taxon>
        <taxon>Ascomycota</taxon>
        <taxon>Pezizomycotina</taxon>
        <taxon>Dothideomycetes</taxon>
        <taxon>Pleosporomycetidae</taxon>
        <taxon>Pleosporales</taxon>
        <taxon>Pleomassariaceae</taxon>
        <taxon>Pleomassaria</taxon>
    </lineage>
</organism>
<keyword evidence="3" id="KW-1185">Reference proteome</keyword>